<evidence type="ECO:0000313" key="7">
    <source>
        <dbReference type="EMBL" id="MBC5785315.1"/>
    </source>
</evidence>
<sequence>MRAGALAAAAALLVAMALPWLLRVAGAEFYLSLASRVLVYAIAATSLNLLLGYAGMVSLGHAAFFGLGSYASAVLLAEGQQSALWHLLATLAVCGVAALVIGAISLRTRGVYFIMITLAFAQMLFYLANSIKAWGGDEGLRLRARVLLPLAGELRQPLVLYYLALALLVLCLAALARFAGSRAGLAVRALRDDEVRAEALGLPVYRWKLAIFVVAGLVAGLAGALAANLQGYVSPNNLHWTQSGTLLVMVILGGTGSLWGGAAGAVALLLLEEVLAAYTGYWAFWTGWVLLAVVLFAPRGLAGLLGKRR</sequence>
<feature type="transmembrane region" description="Helical" evidence="6">
    <location>
        <begin position="278"/>
        <end position="297"/>
    </location>
</feature>
<keyword evidence="5 6" id="KW-0472">Membrane</keyword>
<dbReference type="GO" id="GO:0005886">
    <property type="term" value="C:plasma membrane"/>
    <property type="evidence" value="ECO:0007669"/>
    <property type="project" value="UniProtKB-SubCell"/>
</dbReference>
<dbReference type="Proteomes" id="UP000608513">
    <property type="component" value="Unassembled WGS sequence"/>
</dbReference>
<evidence type="ECO:0000256" key="2">
    <source>
        <dbReference type="ARBA" id="ARBA00022475"/>
    </source>
</evidence>
<evidence type="ECO:0000256" key="5">
    <source>
        <dbReference type="ARBA" id="ARBA00023136"/>
    </source>
</evidence>
<dbReference type="PANTHER" id="PTHR30482:SF17">
    <property type="entry name" value="ABC TRANSPORTER ATP-BINDING PROTEIN"/>
    <property type="match status" value="1"/>
</dbReference>
<protein>
    <submittedName>
        <fullName evidence="7">Branched-chain amino acid ABC transporter permease</fullName>
    </submittedName>
</protein>
<keyword evidence="3 6" id="KW-0812">Transmembrane</keyword>
<evidence type="ECO:0000256" key="1">
    <source>
        <dbReference type="ARBA" id="ARBA00004651"/>
    </source>
</evidence>
<name>A0A923MTW4_9BURK</name>
<dbReference type="AlphaFoldDB" id="A0A923MTW4"/>
<dbReference type="RefSeq" id="WP_187078067.1">
    <property type="nucleotide sequence ID" value="NZ_JACORT010000010.1"/>
</dbReference>
<proteinExistence type="predicted"/>
<feature type="transmembrane region" description="Helical" evidence="6">
    <location>
        <begin position="159"/>
        <end position="179"/>
    </location>
</feature>
<evidence type="ECO:0000256" key="3">
    <source>
        <dbReference type="ARBA" id="ARBA00022692"/>
    </source>
</evidence>
<feature type="transmembrane region" description="Helical" evidence="6">
    <location>
        <begin position="83"/>
        <end position="104"/>
    </location>
</feature>
<reference evidence="7" key="1">
    <citation type="submission" date="2020-08" db="EMBL/GenBank/DDBJ databases">
        <title>Ramlibacter sp. USB13 16S ribosomal RNA gene genome sequencing and assembly.</title>
        <authorList>
            <person name="Kang M."/>
        </authorList>
    </citation>
    <scope>NUCLEOTIDE SEQUENCE</scope>
    <source>
        <strain evidence="7">USB13</strain>
    </source>
</reference>
<dbReference type="InterPro" id="IPR043428">
    <property type="entry name" value="LivM-like"/>
</dbReference>
<dbReference type="GO" id="GO:0015658">
    <property type="term" value="F:branched-chain amino acid transmembrane transporter activity"/>
    <property type="evidence" value="ECO:0007669"/>
    <property type="project" value="InterPro"/>
</dbReference>
<dbReference type="CDD" id="cd06581">
    <property type="entry name" value="TM_PBP1_LivM_like"/>
    <property type="match status" value="1"/>
</dbReference>
<feature type="transmembrane region" description="Helical" evidence="6">
    <location>
        <begin position="111"/>
        <end position="128"/>
    </location>
</feature>
<evidence type="ECO:0000313" key="8">
    <source>
        <dbReference type="Proteomes" id="UP000608513"/>
    </source>
</evidence>
<evidence type="ECO:0000256" key="6">
    <source>
        <dbReference type="SAM" id="Phobius"/>
    </source>
</evidence>
<feature type="transmembrane region" description="Helical" evidence="6">
    <location>
        <begin position="247"/>
        <end position="271"/>
    </location>
</feature>
<evidence type="ECO:0000256" key="4">
    <source>
        <dbReference type="ARBA" id="ARBA00022989"/>
    </source>
</evidence>
<dbReference type="PANTHER" id="PTHR30482">
    <property type="entry name" value="HIGH-AFFINITY BRANCHED-CHAIN AMINO ACID TRANSPORT SYSTEM PERMEASE"/>
    <property type="match status" value="1"/>
</dbReference>
<gene>
    <name evidence="7" type="ORF">H8N03_20375</name>
</gene>
<keyword evidence="4 6" id="KW-1133">Transmembrane helix</keyword>
<accession>A0A923MTW4</accession>
<keyword evidence="8" id="KW-1185">Reference proteome</keyword>
<dbReference type="Pfam" id="PF02653">
    <property type="entry name" value="BPD_transp_2"/>
    <property type="match status" value="1"/>
</dbReference>
<dbReference type="EMBL" id="JACORT010000010">
    <property type="protein sequence ID" value="MBC5785315.1"/>
    <property type="molecule type" value="Genomic_DNA"/>
</dbReference>
<comment type="subcellular location">
    <subcellularLocation>
        <location evidence="1">Cell membrane</location>
        <topology evidence="1">Multi-pass membrane protein</topology>
    </subcellularLocation>
</comment>
<dbReference type="InterPro" id="IPR001851">
    <property type="entry name" value="ABC_transp_permease"/>
</dbReference>
<feature type="transmembrane region" description="Helical" evidence="6">
    <location>
        <begin position="33"/>
        <end position="51"/>
    </location>
</feature>
<keyword evidence="2" id="KW-1003">Cell membrane</keyword>
<feature type="transmembrane region" description="Helical" evidence="6">
    <location>
        <begin position="209"/>
        <end position="227"/>
    </location>
</feature>
<comment type="caution">
    <text evidence="7">The sequence shown here is derived from an EMBL/GenBank/DDBJ whole genome shotgun (WGS) entry which is preliminary data.</text>
</comment>
<organism evidence="7 8">
    <name type="scientific">Ramlibacter cellulosilyticus</name>
    <dbReference type="NCBI Taxonomy" id="2764187"/>
    <lineage>
        <taxon>Bacteria</taxon>
        <taxon>Pseudomonadati</taxon>
        <taxon>Pseudomonadota</taxon>
        <taxon>Betaproteobacteria</taxon>
        <taxon>Burkholderiales</taxon>
        <taxon>Comamonadaceae</taxon>
        <taxon>Ramlibacter</taxon>
    </lineage>
</organism>